<dbReference type="GO" id="GO:0016491">
    <property type="term" value="F:oxidoreductase activity"/>
    <property type="evidence" value="ECO:0007669"/>
    <property type="project" value="InterPro"/>
</dbReference>
<keyword evidence="2" id="KW-0413">Isomerase</keyword>
<organism evidence="2 3">
    <name type="scientific">Desulfosporosinus metallidurans</name>
    <dbReference type="NCBI Taxonomy" id="1888891"/>
    <lineage>
        <taxon>Bacteria</taxon>
        <taxon>Bacillati</taxon>
        <taxon>Bacillota</taxon>
        <taxon>Clostridia</taxon>
        <taxon>Eubacteriales</taxon>
        <taxon>Desulfitobacteriaceae</taxon>
        <taxon>Desulfosporosinus</taxon>
    </lineage>
</organism>
<dbReference type="AlphaFoldDB" id="A0A1Q8QV18"/>
<dbReference type="EMBL" id="MLBF01000020">
    <property type="protein sequence ID" value="OLN31170.1"/>
    <property type="molecule type" value="Genomic_DNA"/>
</dbReference>
<keyword evidence="3" id="KW-1185">Reference proteome</keyword>
<accession>A0A1Q8QV18</accession>
<evidence type="ECO:0000313" key="2">
    <source>
        <dbReference type="EMBL" id="OLN31170.1"/>
    </source>
</evidence>
<dbReference type="Pfam" id="PF01323">
    <property type="entry name" value="DSBA"/>
    <property type="match status" value="1"/>
</dbReference>
<proteinExistence type="predicted"/>
<evidence type="ECO:0000313" key="3">
    <source>
        <dbReference type="Proteomes" id="UP000186102"/>
    </source>
</evidence>
<dbReference type="SUPFAM" id="SSF52833">
    <property type="entry name" value="Thioredoxin-like"/>
    <property type="match status" value="1"/>
</dbReference>
<protein>
    <submittedName>
        <fullName evidence="2">2-hydroxychromene-2-carboxylate isomerase/DsbA-like thioredoxin domain</fullName>
    </submittedName>
</protein>
<feature type="domain" description="DSBA-like thioredoxin" evidence="1">
    <location>
        <begin position="2"/>
        <end position="173"/>
    </location>
</feature>
<sequence length="184" mass="20740">MIGKVPLDQLAKDYNLYIEWKAFELRPEGIEIPEKPPNYVARAKASIEALGRKYGLQMTFNDKSKHSSLALEGSKFAEEHGLGNAYHDAVFAAQFQEEKNINDPQVLTEIAVQIGLDREEFLNSLVTRKYEEAVWADEEEAHRLGIHTVPCFIVDGRAAHGAQSYKTLERLLQGHGFRMAGNLL</sequence>
<dbReference type="STRING" id="1888891.DSOL_2780"/>
<dbReference type="InterPro" id="IPR001853">
    <property type="entry name" value="DSBA-like_thioredoxin_dom"/>
</dbReference>
<dbReference type="PANTHER" id="PTHR13887">
    <property type="entry name" value="GLUTATHIONE S-TRANSFERASE KAPPA"/>
    <property type="match status" value="1"/>
</dbReference>
<dbReference type="GO" id="GO:0016853">
    <property type="term" value="F:isomerase activity"/>
    <property type="evidence" value="ECO:0007669"/>
    <property type="project" value="UniProtKB-KW"/>
</dbReference>
<dbReference type="Proteomes" id="UP000186102">
    <property type="component" value="Unassembled WGS sequence"/>
</dbReference>
<comment type="caution">
    <text evidence="2">The sequence shown here is derived from an EMBL/GenBank/DDBJ whole genome shotgun (WGS) entry which is preliminary data.</text>
</comment>
<reference evidence="2 3" key="1">
    <citation type="submission" date="2016-09" db="EMBL/GenBank/DDBJ databases">
        <title>Complete genome of Desulfosporosinus sp. OL.</title>
        <authorList>
            <person name="Mardanov A."/>
            <person name="Beletsky A."/>
            <person name="Panova A."/>
            <person name="Karnachuk O."/>
            <person name="Ravin N."/>
        </authorList>
    </citation>
    <scope>NUCLEOTIDE SEQUENCE [LARGE SCALE GENOMIC DNA]</scope>
    <source>
        <strain evidence="2 3">OL</strain>
    </source>
</reference>
<dbReference type="InterPro" id="IPR036249">
    <property type="entry name" value="Thioredoxin-like_sf"/>
</dbReference>
<dbReference type="PANTHER" id="PTHR13887:SF33">
    <property type="entry name" value="ISOMERASE"/>
    <property type="match status" value="1"/>
</dbReference>
<dbReference type="Gene3D" id="3.40.30.10">
    <property type="entry name" value="Glutaredoxin"/>
    <property type="match status" value="1"/>
</dbReference>
<evidence type="ECO:0000259" key="1">
    <source>
        <dbReference type="Pfam" id="PF01323"/>
    </source>
</evidence>
<name>A0A1Q8QV18_9FIRM</name>
<gene>
    <name evidence="2" type="ORF">DSOL_2780</name>
</gene>